<feature type="region of interest" description="Disordered" evidence="1">
    <location>
        <begin position="1"/>
        <end position="25"/>
    </location>
</feature>
<protein>
    <recommendedName>
        <fullName evidence="4">C3H1-type domain-containing protein</fullName>
    </recommendedName>
</protein>
<reference evidence="2" key="1">
    <citation type="submission" date="2023-08" db="EMBL/GenBank/DDBJ databases">
        <authorList>
            <person name="Chen Y."/>
            <person name="Shah S."/>
            <person name="Dougan E. K."/>
            <person name="Thang M."/>
            <person name="Chan C."/>
        </authorList>
    </citation>
    <scope>NUCLEOTIDE SEQUENCE</scope>
</reference>
<accession>A0AA36NA07</accession>
<comment type="caution">
    <text evidence="2">The sequence shown here is derived from an EMBL/GenBank/DDBJ whole genome shotgun (WGS) entry which is preliminary data.</text>
</comment>
<feature type="region of interest" description="Disordered" evidence="1">
    <location>
        <begin position="197"/>
        <end position="222"/>
    </location>
</feature>
<dbReference type="AlphaFoldDB" id="A0AA36NA07"/>
<evidence type="ECO:0008006" key="4">
    <source>
        <dbReference type="Google" id="ProtNLM"/>
    </source>
</evidence>
<dbReference type="Proteomes" id="UP001178507">
    <property type="component" value="Unassembled WGS sequence"/>
</dbReference>
<proteinExistence type="predicted"/>
<keyword evidence="3" id="KW-1185">Reference proteome</keyword>
<evidence type="ECO:0000313" key="2">
    <source>
        <dbReference type="EMBL" id="CAJ1399607.1"/>
    </source>
</evidence>
<organism evidence="2 3">
    <name type="scientific">Effrenium voratum</name>
    <dbReference type="NCBI Taxonomy" id="2562239"/>
    <lineage>
        <taxon>Eukaryota</taxon>
        <taxon>Sar</taxon>
        <taxon>Alveolata</taxon>
        <taxon>Dinophyceae</taxon>
        <taxon>Suessiales</taxon>
        <taxon>Symbiodiniaceae</taxon>
        <taxon>Effrenium</taxon>
    </lineage>
</organism>
<sequence length="337" mass="34907">MAGNSPTSPLPGVTRGGKAPTPLGSLNSITIHSPLGSLGSVNGGIFNSGHFKATPAGQRRRWCDYTPTEVWPATPSPAGHDGMCSFGVPGPGPLTQPMPMPMPAPASAPAPMQQVATSPAGSPVTYASPQMHPQMPVTMQVPMQQMPMQGGAQQNLPEGAQMVFMQMPAAQSAHGFFPMPVAQQPGQVVFMAPAPAPAPRAQAPAPVPAPSSPVPAEQPVDAGPVSDAALQHAAGRQLFNEAMDPSTFEGHNPNLASKGSALHGTGRCSPCAWFWKARGCNSGFDCTYCHMCPEGELKSRKKAKVQAIRMGVLEPAGKAGANAQTHNRGALKLNQLI</sequence>
<name>A0AA36NA07_9DINO</name>
<evidence type="ECO:0000313" key="3">
    <source>
        <dbReference type="Proteomes" id="UP001178507"/>
    </source>
</evidence>
<gene>
    <name evidence="2" type="ORF">EVOR1521_LOCUS23114</name>
</gene>
<evidence type="ECO:0000256" key="1">
    <source>
        <dbReference type="SAM" id="MobiDB-lite"/>
    </source>
</evidence>
<dbReference type="EMBL" id="CAUJNA010003342">
    <property type="protein sequence ID" value="CAJ1399607.1"/>
    <property type="molecule type" value="Genomic_DNA"/>
</dbReference>